<evidence type="ECO:0000259" key="10">
    <source>
        <dbReference type="PROSITE" id="PS50240"/>
    </source>
</evidence>
<dbReference type="CDD" id="cd00190">
    <property type="entry name" value="Tryp_SPc"/>
    <property type="match status" value="1"/>
</dbReference>
<dbReference type="InterPro" id="IPR002172">
    <property type="entry name" value="LDrepeatLR_classA_rpt"/>
</dbReference>
<dbReference type="PROSITE" id="PS50068">
    <property type="entry name" value="LDLRA_2"/>
    <property type="match status" value="1"/>
</dbReference>
<keyword evidence="9" id="KW-0472">Membrane</keyword>
<dbReference type="FunFam" id="3.10.250.10:FF:000037">
    <property type="entry name" value="Transmembrane protease serine 3"/>
    <property type="match status" value="1"/>
</dbReference>
<evidence type="ECO:0000256" key="5">
    <source>
        <dbReference type="ARBA" id="ARBA00023180"/>
    </source>
</evidence>
<dbReference type="SUPFAM" id="SSF56487">
    <property type="entry name" value="SRCR-like"/>
    <property type="match status" value="1"/>
</dbReference>
<dbReference type="PANTHER" id="PTHR24252">
    <property type="entry name" value="ACROSIN-RELATED"/>
    <property type="match status" value="1"/>
</dbReference>
<organism evidence="12 13">
    <name type="scientific">Lonchura striata</name>
    <name type="common">white-rumped munia</name>
    <dbReference type="NCBI Taxonomy" id="40157"/>
    <lineage>
        <taxon>Eukaryota</taxon>
        <taxon>Metazoa</taxon>
        <taxon>Chordata</taxon>
        <taxon>Craniata</taxon>
        <taxon>Vertebrata</taxon>
        <taxon>Euteleostomi</taxon>
        <taxon>Archelosauria</taxon>
        <taxon>Archosauria</taxon>
        <taxon>Dinosauria</taxon>
        <taxon>Saurischia</taxon>
        <taxon>Theropoda</taxon>
        <taxon>Coelurosauria</taxon>
        <taxon>Aves</taxon>
        <taxon>Neognathae</taxon>
        <taxon>Neoaves</taxon>
        <taxon>Telluraves</taxon>
        <taxon>Australaves</taxon>
        <taxon>Passeriformes</taxon>
        <taxon>Passeroidea</taxon>
        <taxon>Estrildidae</taxon>
        <taxon>Estrildinae</taxon>
        <taxon>Lonchura</taxon>
    </lineage>
</organism>
<keyword evidence="9" id="KW-1133">Transmembrane helix</keyword>
<keyword evidence="1 8" id="KW-0645">Protease</keyword>
<evidence type="ECO:0000256" key="1">
    <source>
        <dbReference type="ARBA" id="ARBA00022670"/>
    </source>
</evidence>
<feature type="domain" description="SRCR" evidence="11">
    <location>
        <begin position="177"/>
        <end position="286"/>
    </location>
</feature>
<evidence type="ECO:0000259" key="11">
    <source>
        <dbReference type="PROSITE" id="PS50287"/>
    </source>
</evidence>
<accession>A0A218UGJ9</accession>
<dbReference type="InterPro" id="IPR043504">
    <property type="entry name" value="Peptidase_S1_PA_chymotrypsin"/>
</dbReference>
<dbReference type="InterPro" id="IPR036772">
    <property type="entry name" value="SRCR-like_dom_sf"/>
</dbReference>
<keyword evidence="3 8" id="KW-0720">Serine protease</keyword>
<keyword evidence="5" id="KW-0325">Glycoprotein</keyword>
<dbReference type="PROSITE" id="PS50240">
    <property type="entry name" value="TRYPSIN_DOM"/>
    <property type="match status" value="1"/>
</dbReference>
<evidence type="ECO:0000256" key="2">
    <source>
        <dbReference type="ARBA" id="ARBA00022801"/>
    </source>
</evidence>
<evidence type="ECO:0000313" key="13">
    <source>
        <dbReference type="Proteomes" id="UP000197619"/>
    </source>
</evidence>
<comment type="caution">
    <text evidence="7">Lacks conserved residue(s) required for the propagation of feature annotation.</text>
</comment>
<dbReference type="PANTHER" id="PTHR24252:SF27">
    <property type="entry name" value="TRANSMEMBRANE PROTEASE SERINE 3-LIKE"/>
    <property type="match status" value="1"/>
</dbReference>
<dbReference type="GO" id="GO:0006508">
    <property type="term" value="P:proteolysis"/>
    <property type="evidence" value="ECO:0007669"/>
    <property type="project" value="UniProtKB-KW"/>
</dbReference>
<comment type="caution">
    <text evidence="12">The sequence shown here is derived from an EMBL/GenBank/DDBJ whole genome shotgun (WGS) entry which is preliminary data.</text>
</comment>
<gene>
    <name evidence="12" type="primary">TMPRSS3</name>
    <name evidence="12" type="ORF">RLOC_00000258</name>
</gene>
<feature type="domain" description="Peptidase S1" evidence="10">
    <location>
        <begin position="298"/>
        <end position="541"/>
    </location>
</feature>
<dbReference type="GO" id="GO:0016020">
    <property type="term" value="C:membrane"/>
    <property type="evidence" value="ECO:0007669"/>
    <property type="project" value="InterPro"/>
</dbReference>
<dbReference type="InterPro" id="IPR023415">
    <property type="entry name" value="LDLR_class-A_CS"/>
</dbReference>
<evidence type="ECO:0000313" key="12">
    <source>
        <dbReference type="EMBL" id="OWK52522.1"/>
    </source>
</evidence>
<name>A0A218UGJ9_9PASE</name>
<evidence type="ECO:0000256" key="7">
    <source>
        <dbReference type="PROSITE-ProRule" id="PRU00196"/>
    </source>
</evidence>
<dbReference type="PRINTS" id="PR00722">
    <property type="entry name" value="CHYMOTRYPSIN"/>
</dbReference>
<evidence type="ECO:0000256" key="3">
    <source>
        <dbReference type="ARBA" id="ARBA00022825"/>
    </source>
</evidence>
<keyword evidence="2 8" id="KW-0378">Hydrolase</keyword>
<dbReference type="Gene3D" id="3.10.250.10">
    <property type="entry name" value="SRCR-like domain"/>
    <property type="match status" value="1"/>
</dbReference>
<keyword evidence="4 6" id="KW-1015">Disulfide bond</keyword>
<dbReference type="PROSITE" id="PS00134">
    <property type="entry name" value="TRYPSIN_HIS"/>
    <property type="match status" value="1"/>
</dbReference>
<keyword evidence="9 12" id="KW-0812">Transmembrane</keyword>
<dbReference type="SUPFAM" id="SSF57424">
    <property type="entry name" value="LDL receptor-like module"/>
    <property type="match status" value="1"/>
</dbReference>
<dbReference type="InterPro" id="IPR036055">
    <property type="entry name" value="LDL_receptor-like_sf"/>
</dbReference>
<feature type="transmembrane region" description="Helical" evidence="9">
    <location>
        <begin position="129"/>
        <end position="152"/>
    </location>
</feature>
<dbReference type="Pfam" id="PF15494">
    <property type="entry name" value="SRCR_2"/>
    <property type="match status" value="1"/>
</dbReference>
<dbReference type="EMBL" id="MUZQ01000342">
    <property type="protein sequence ID" value="OWK52522.1"/>
    <property type="molecule type" value="Genomic_DNA"/>
</dbReference>
<dbReference type="InterPro" id="IPR001254">
    <property type="entry name" value="Trypsin_dom"/>
</dbReference>
<dbReference type="SMART" id="SM00192">
    <property type="entry name" value="LDLa"/>
    <property type="match status" value="1"/>
</dbReference>
<evidence type="ECO:0000256" key="6">
    <source>
        <dbReference type="PROSITE-ProRule" id="PRU00124"/>
    </source>
</evidence>
<reference evidence="12 13" key="1">
    <citation type="submission" date="2017-05" db="EMBL/GenBank/DDBJ databases">
        <title>Genome of assembly of the Bengalese finch, Lonchura striata domestica.</title>
        <authorList>
            <person name="Colquitt B.M."/>
            <person name="Brainard M.S."/>
        </authorList>
    </citation>
    <scope>NUCLEOTIDE SEQUENCE [LARGE SCALE GENOMIC DNA]</scope>
    <source>
        <strain evidence="12">White83orange57</strain>
    </source>
</reference>
<dbReference type="STRING" id="299123.ENSLSDP00000013626"/>
<feature type="disulfide bond" evidence="6">
    <location>
        <begin position="173"/>
        <end position="188"/>
    </location>
</feature>
<feature type="disulfide bond" evidence="6">
    <location>
        <begin position="154"/>
        <end position="166"/>
    </location>
</feature>
<dbReference type="InterPro" id="IPR001190">
    <property type="entry name" value="SRCR"/>
</dbReference>
<evidence type="ECO:0000256" key="8">
    <source>
        <dbReference type="RuleBase" id="RU363034"/>
    </source>
</evidence>
<dbReference type="InterPro" id="IPR001314">
    <property type="entry name" value="Peptidase_S1A"/>
</dbReference>
<keyword evidence="13" id="KW-1185">Reference proteome</keyword>
<evidence type="ECO:0000256" key="4">
    <source>
        <dbReference type="ARBA" id="ARBA00023157"/>
    </source>
</evidence>
<dbReference type="InterPro" id="IPR009003">
    <property type="entry name" value="Peptidase_S1_PA"/>
</dbReference>
<sequence length="587" mass="65049">MLVFHKPHAGNTAKVKPSKGGARFKRQIPLLEVLKSSPLQKMNHQYHKFSLPSKDFSSYHKQEWTRVQMDLVGTIHSPLTFAIPVATVCQAVLAHPEQAITLRRRKHDLPSPGDIEPPSMCHALVSLKYFPYICGLFLAVTLAVAIGLGVQYNCIGKFRCRSSFKCIQKSARCNGVFNCKEGEDEYRCVRLSGKRAVLQVFTFGSWRTVCSDDWRAEYGNTTCKHLGFSSYVSSGDLPVAAVEKQFQRHFVSLGHWFSADQGTSLHNATNLREECTSGNVIILKCLACGTRASYGPRIVGGNASSPRQWPWQVSLQFQGHHLCGGSVITPLWILTAAHCVYDLYLPSSWSVQVGFVTQQDTQVHPHSVEKIIYHRNYKPKTMGNDIALMKLAAPLTLNGDTSDTMNYAGVPLISNAICNHRDVYGGIITSSMLCAGFLKGGVDTCQDRKLLQQKWNGKFSVLRCESIEMNLHSKVSGKGWKSRQEQAGEEGDSGGPLACEDMSVWKLVGTTSFGVGCAEKNKPGVYSRTTSFLDWIHEQMEVWAGPAPPPLAVTLCHAKGLMFSTFPNLSFVIEEMNKEVLNHSKQV</sequence>
<dbReference type="SMART" id="SM00202">
    <property type="entry name" value="SR"/>
    <property type="match status" value="1"/>
</dbReference>
<dbReference type="PROSITE" id="PS50287">
    <property type="entry name" value="SRCR_2"/>
    <property type="match status" value="1"/>
</dbReference>
<protein>
    <submittedName>
        <fullName evidence="12">Transmembrane protease serine 3</fullName>
    </submittedName>
</protein>
<dbReference type="Proteomes" id="UP000197619">
    <property type="component" value="Unassembled WGS sequence"/>
</dbReference>
<dbReference type="SMART" id="SM00020">
    <property type="entry name" value="Tryp_SPc"/>
    <property type="match status" value="1"/>
</dbReference>
<dbReference type="GO" id="GO:0004252">
    <property type="term" value="F:serine-type endopeptidase activity"/>
    <property type="evidence" value="ECO:0007669"/>
    <property type="project" value="InterPro"/>
</dbReference>
<dbReference type="CDD" id="cd00112">
    <property type="entry name" value="LDLa"/>
    <property type="match status" value="1"/>
</dbReference>
<dbReference type="PROSITE" id="PS01209">
    <property type="entry name" value="LDLRA_1"/>
    <property type="match status" value="1"/>
</dbReference>
<dbReference type="InterPro" id="IPR018114">
    <property type="entry name" value="TRYPSIN_HIS"/>
</dbReference>
<dbReference type="Pfam" id="PF00089">
    <property type="entry name" value="Trypsin"/>
    <property type="match status" value="2"/>
</dbReference>
<dbReference type="AlphaFoldDB" id="A0A218UGJ9"/>
<dbReference type="InterPro" id="IPR033116">
    <property type="entry name" value="TRYPSIN_SER"/>
</dbReference>
<proteinExistence type="predicted"/>
<evidence type="ECO:0000256" key="9">
    <source>
        <dbReference type="SAM" id="Phobius"/>
    </source>
</evidence>
<dbReference type="PROSITE" id="PS00135">
    <property type="entry name" value="TRYPSIN_SER"/>
    <property type="match status" value="1"/>
</dbReference>
<dbReference type="FunFam" id="2.40.10.10:FF:000073">
    <property type="entry name" value="Trypsin alpha"/>
    <property type="match status" value="1"/>
</dbReference>
<dbReference type="Gene3D" id="4.10.400.10">
    <property type="entry name" value="Low-density Lipoprotein Receptor"/>
    <property type="match status" value="1"/>
</dbReference>
<dbReference type="Gene3D" id="2.40.10.10">
    <property type="entry name" value="Trypsin-like serine proteases"/>
    <property type="match status" value="2"/>
</dbReference>
<dbReference type="SUPFAM" id="SSF50494">
    <property type="entry name" value="Trypsin-like serine proteases"/>
    <property type="match status" value="1"/>
</dbReference>
<dbReference type="FunFam" id="4.10.400.10:FF:000173">
    <property type="entry name" value="Transmembrane protease serine 3"/>
    <property type="match status" value="1"/>
</dbReference>